<dbReference type="OrthoDB" id="117483at2"/>
<sequence length="215" mass="24613">MNTIVPDYSRRDFLKKSSFAAAGTLSLVSIPMMGASYTPVQDELNIVGPKTGYSPQIGTLVSMMNWMRNVVEGQVRGLEQEQLDFLIDDKANTVGAMLMHLAATERFYQIHTFEGKNWGDWSREDSKRWSTASGLGNDARKKIKGNDLPYYLDTLNEVRAHTLNELKKRDDDWLLKVDNNWPWGPTNAYCKWFHVVEHESNHNGQIKFIKARMPS</sequence>
<evidence type="ECO:0000313" key="1">
    <source>
        <dbReference type="EMBL" id="SNS00861.1"/>
    </source>
</evidence>
<dbReference type="Pfam" id="PF04978">
    <property type="entry name" value="MST"/>
    <property type="match status" value="1"/>
</dbReference>
<proteinExistence type="predicted"/>
<organism evidence="1 2">
    <name type="scientific">Dokdonia pacifica</name>
    <dbReference type="NCBI Taxonomy" id="1627892"/>
    <lineage>
        <taxon>Bacteria</taxon>
        <taxon>Pseudomonadati</taxon>
        <taxon>Bacteroidota</taxon>
        <taxon>Flavobacteriia</taxon>
        <taxon>Flavobacteriales</taxon>
        <taxon>Flavobacteriaceae</taxon>
        <taxon>Dokdonia</taxon>
    </lineage>
</organism>
<dbReference type="PROSITE" id="PS51318">
    <property type="entry name" value="TAT"/>
    <property type="match status" value="1"/>
</dbReference>
<name>A0A239AZQ6_9FLAO</name>
<gene>
    <name evidence="1" type="ORF">SAMN06265376_105231</name>
</gene>
<evidence type="ECO:0000313" key="2">
    <source>
        <dbReference type="Proteomes" id="UP000198379"/>
    </source>
</evidence>
<dbReference type="EMBL" id="FZNY01000005">
    <property type="protein sequence ID" value="SNS00861.1"/>
    <property type="molecule type" value="Genomic_DNA"/>
</dbReference>
<accession>A0A239AZQ6</accession>
<dbReference type="RefSeq" id="WP_089372483.1">
    <property type="nucleotide sequence ID" value="NZ_BMEP01000006.1"/>
</dbReference>
<reference evidence="1 2" key="1">
    <citation type="submission" date="2017-06" db="EMBL/GenBank/DDBJ databases">
        <authorList>
            <person name="Kim H.J."/>
            <person name="Triplett B.A."/>
        </authorList>
    </citation>
    <scope>NUCLEOTIDE SEQUENCE [LARGE SCALE GENOMIC DNA]</scope>
    <source>
        <strain evidence="1 2">DSM 25597</strain>
    </source>
</reference>
<keyword evidence="2" id="KW-1185">Reference proteome</keyword>
<dbReference type="InterPro" id="IPR006311">
    <property type="entry name" value="TAT_signal"/>
</dbReference>
<dbReference type="AlphaFoldDB" id="A0A239AZQ6"/>
<dbReference type="InterPro" id="IPR034660">
    <property type="entry name" value="DinB/YfiT-like"/>
</dbReference>
<dbReference type="InterPro" id="IPR019546">
    <property type="entry name" value="TAT_signal_bac_arc"/>
</dbReference>
<dbReference type="Gene3D" id="1.20.120.450">
    <property type="entry name" value="dinb family like domain"/>
    <property type="match status" value="1"/>
</dbReference>
<dbReference type="Proteomes" id="UP000198379">
    <property type="component" value="Unassembled WGS sequence"/>
</dbReference>
<dbReference type="InterPro" id="IPR007061">
    <property type="entry name" value="MST-like"/>
</dbReference>
<dbReference type="SUPFAM" id="SSF109854">
    <property type="entry name" value="DinB/YfiT-like putative metalloenzymes"/>
    <property type="match status" value="1"/>
</dbReference>
<dbReference type="NCBIfam" id="TIGR01409">
    <property type="entry name" value="TAT_signal_seq"/>
    <property type="match status" value="1"/>
</dbReference>
<protein>
    <submittedName>
        <fullName evidence="1">Tat (Twin-arginine translocation) pathway signal sequence</fullName>
    </submittedName>
</protein>